<accession>A0ABN5CIB8</accession>
<dbReference type="EMBL" id="CP011925">
    <property type="protein sequence ID" value="ATD09362.1"/>
    <property type="molecule type" value="Genomic_DNA"/>
</dbReference>
<proteinExistence type="predicted"/>
<sequence length="251" mass="29233">MLKINQYEEDFEELIADSPIIIENRKAQIDDKTLSLEQRKEALFTVAEEYLDLGYAYYMLEENNKSIVHFQKAMPYKFKLAFEALWKEPENCWSIQETLNCILLFGTKELKSELIDSNWKLENEDIINESSYLYDRLLIQIGTTFKVDDVALINALNVSELEKDRDVQQFIVPLLRSIKGLITSDKSQWQIGIDKALQWHTDEAKLGEYRDIRQGVICLNALTLAKLGRDMHGWECTSESIYLPLNLLNLI</sequence>
<dbReference type="RefSeq" id="WP_010375993.1">
    <property type="nucleotide sequence ID" value="NZ_CP011925.1"/>
</dbReference>
<protein>
    <submittedName>
        <fullName evidence="1">Uncharacterized protein</fullName>
    </submittedName>
</protein>
<dbReference type="Proteomes" id="UP000016521">
    <property type="component" value="Chromosome II"/>
</dbReference>
<reference evidence="1 2" key="1">
    <citation type="submission" date="2015-06" db="EMBL/GenBank/DDBJ databases">
        <authorList>
            <person name="Xie B.-B."/>
            <person name="Rong J.-C."/>
            <person name="Qin Q.-L."/>
            <person name="Zhang Y.-Z."/>
        </authorList>
    </citation>
    <scope>NUCLEOTIDE SEQUENCE [LARGE SCALE GENOMIC DNA]</scope>
    <source>
        <strain evidence="1 2">JCM 20779</strain>
    </source>
</reference>
<name>A0ABN5CIB8_PSEO7</name>
<gene>
    <name evidence="1" type="ORF">PPIS_b0145</name>
</gene>
<keyword evidence="2" id="KW-1185">Reference proteome</keyword>
<organism evidence="1 2">
    <name type="scientific">Pseudoalteromonas piscicida</name>
    <dbReference type="NCBI Taxonomy" id="43662"/>
    <lineage>
        <taxon>Bacteria</taxon>
        <taxon>Pseudomonadati</taxon>
        <taxon>Pseudomonadota</taxon>
        <taxon>Gammaproteobacteria</taxon>
        <taxon>Alteromonadales</taxon>
        <taxon>Pseudoalteromonadaceae</taxon>
        <taxon>Pseudoalteromonas</taxon>
    </lineage>
</organism>
<evidence type="ECO:0000313" key="2">
    <source>
        <dbReference type="Proteomes" id="UP000016521"/>
    </source>
</evidence>
<evidence type="ECO:0000313" key="1">
    <source>
        <dbReference type="EMBL" id="ATD09362.1"/>
    </source>
</evidence>